<keyword evidence="3 12" id="KW-0813">Transport</keyword>
<keyword evidence="5 12" id="KW-0812">Transmembrane</keyword>
<keyword evidence="11 12" id="KW-1006">Bacterial flagellum protein export</keyword>
<keyword evidence="4 12" id="KW-1003">Cell membrane</keyword>
<evidence type="ECO:0000256" key="11">
    <source>
        <dbReference type="ARBA" id="ARBA00023225"/>
    </source>
</evidence>
<keyword evidence="13" id="KW-0282">Flagellum</keyword>
<keyword evidence="9 12" id="KW-0472">Membrane</keyword>
<feature type="transmembrane region" description="Helical" evidence="12">
    <location>
        <begin position="208"/>
        <end position="232"/>
    </location>
</feature>
<dbReference type="PRINTS" id="PR00951">
    <property type="entry name" value="FLGBIOSNFLIP"/>
</dbReference>
<dbReference type="GO" id="GO:0009425">
    <property type="term" value="C:bacterial-type flagellum basal body"/>
    <property type="evidence" value="ECO:0007669"/>
    <property type="project" value="UniProtKB-SubCell"/>
</dbReference>
<keyword evidence="13" id="KW-0966">Cell projection</keyword>
<dbReference type="InterPro" id="IPR005838">
    <property type="entry name" value="T3SS_IM_P"/>
</dbReference>
<sequence length="265" mass="29429">MSAVLENDNRKIWKDHLWFRRLAVPVFLLALIAAPAAAGAQPLPGIDLRITPTDEPAQVVDSVKLLVLLTVLALAPGLLVMVTSFTRIVVVLSILRGALGIQQTPPNQVIIGLALFLTFFVMTPTFQEINREALQPYLNNQLTQEQAFEAAAKPLKAFMLKQTREKDLALFVSLAKMPRPRNADDLPITVVIPAFVISELKTAFQMGFLLYVPFLVIDMVVASALMSMGMFMLPPVMISLPFKLLLFVMVDGWYLVVRSLVESFH</sequence>
<evidence type="ECO:0000256" key="2">
    <source>
        <dbReference type="ARBA" id="ARBA00021714"/>
    </source>
</evidence>
<dbReference type="NCBIfam" id="NF009438">
    <property type="entry name" value="PRK12797.1"/>
    <property type="match status" value="1"/>
</dbReference>
<keyword evidence="7 12" id="KW-0653">Protein transport</keyword>
<comment type="caution">
    <text evidence="12">Lacks conserved residue(s) required for the propagation of feature annotation.</text>
</comment>
<evidence type="ECO:0000256" key="9">
    <source>
        <dbReference type="ARBA" id="ARBA00023136"/>
    </source>
</evidence>
<keyword evidence="8 12" id="KW-1133">Transmembrane helix</keyword>
<comment type="similarity">
    <text evidence="1 12">Belongs to the FliP/MopC/SpaP family.</text>
</comment>
<dbReference type="GO" id="GO:0005886">
    <property type="term" value="C:plasma membrane"/>
    <property type="evidence" value="ECO:0007669"/>
    <property type="project" value="UniProtKB-SubCell"/>
</dbReference>
<evidence type="ECO:0000313" key="14">
    <source>
        <dbReference type="Proteomes" id="UP000184196"/>
    </source>
</evidence>
<evidence type="ECO:0000256" key="6">
    <source>
        <dbReference type="ARBA" id="ARBA00022795"/>
    </source>
</evidence>
<dbReference type="OrthoDB" id="9805111at2"/>
<evidence type="ECO:0000256" key="5">
    <source>
        <dbReference type="ARBA" id="ARBA00022692"/>
    </source>
</evidence>
<dbReference type="GO" id="GO:0009306">
    <property type="term" value="P:protein secretion"/>
    <property type="evidence" value="ECO:0007669"/>
    <property type="project" value="UniProtKB-UniRule"/>
</dbReference>
<evidence type="ECO:0000256" key="4">
    <source>
        <dbReference type="ARBA" id="ARBA00022475"/>
    </source>
</evidence>
<dbReference type="RefSeq" id="WP_073163211.1">
    <property type="nucleotide sequence ID" value="NZ_FQUW01000008.1"/>
</dbReference>
<dbReference type="GO" id="GO:0044781">
    <property type="term" value="P:bacterial-type flagellum organization"/>
    <property type="evidence" value="ECO:0007669"/>
    <property type="project" value="UniProtKB-UniRule"/>
</dbReference>
<dbReference type="Proteomes" id="UP000184196">
    <property type="component" value="Unassembled WGS sequence"/>
</dbReference>
<dbReference type="PANTHER" id="PTHR30587">
    <property type="entry name" value="FLAGELLAR BIOSYNTHETIC PROTEIN FLIP"/>
    <property type="match status" value="1"/>
</dbReference>
<dbReference type="PROSITE" id="PS01061">
    <property type="entry name" value="FLIP_2"/>
    <property type="match status" value="1"/>
</dbReference>
<dbReference type="PROSITE" id="PS01060">
    <property type="entry name" value="FLIP_1"/>
    <property type="match status" value="1"/>
</dbReference>
<reference evidence="14" key="1">
    <citation type="submission" date="2016-11" db="EMBL/GenBank/DDBJ databases">
        <authorList>
            <person name="Varghese N."/>
            <person name="Submissions S."/>
        </authorList>
    </citation>
    <scope>NUCLEOTIDE SEQUENCE [LARGE SCALE GENOMIC DNA]</scope>
    <source>
        <strain evidence="14">DSM 11792</strain>
    </source>
</reference>
<evidence type="ECO:0000256" key="1">
    <source>
        <dbReference type="ARBA" id="ARBA00006257"/>
    </source>
</evidence>
<dbReference type="EMBL" id="FQUW01000008">
    <property type="protein sequence ID" value="SHE69259.1"/>
    <property type="molecule type" value="Genomic_DNA"/>
</dbReference>
<evidence type="ECO:0000256" key="8">
    <source>
        <dbReference type="ARBA" id="ARBA00022989"/>
    </source>
</evidence>
<accession>A0A1M4VJU2</accession>
<organism evidence="13 14">
    <name type="scientific">Desulfofundulus australicus DSM 11792</name>
    <dbReference type="NCBI Taxonomy" id="1121425"/>
    <lineage>
        <taxon>Bacteria</taxon>
        <taxon>Bacillati</taxon>
        <taxon>Bacillota</taxon>
        <taxon>Clostridia</taxon>
        <taxon>Eubacteriales</taxon>
        <taxon>Peptococcaceae</taxon>
        <taxon>Desulfofundulus</taxon>
    </lineage>
</organism>
<keyword evidence="13" id="KW-0969">Cilium</keyword>
<keyword evidence="14" id="KW-1185">Reference proteome</keyword>
<dbReference type="Pfam" id="PF00813">
    <property type="entry name" value="FliP"/>
    <property type="match status" value="1"/>
</dbReference>
<evidence type="ECO:0000256" key="7">
    <source>
        <dbReference type="ARBA" id="ARBA00022927"/>
    </source>
</evidence>
<protein>
    <recommendedName>
        <fullName evidence="2 12">Flagellar biosynthetic protein FliP</fullName>
    </recommendedName>
</protein>
<gene>
    <name evidence="12" type="primary">fliP</name>
    <name evidence="13" type="ORF">SAMN02745218_00677</name>
</gene>
<dbReference type="PANTHER" id="PTHR30587:SF0">
    <property type="entry name" value="FLAGELLAR BIOSYNTHETIC PROTEIN FLIP"/>
    <property type="match status" value="1"/>
</dbReference>
<keyword evidence="10" id="KW-0975">Bacterial flagellum</keyword>
<dbReference type="NCBIfam" id="TIGR01103">
    <property type="entry name" value="fliP"/>
    <property type="match status" value="1"/>
</dbReference>
<evidence type="ECO:0000313" key="13">
    <source>
        <dbReference type="EMBL" id="SHE69259.1"/>
    </source>
</evidence>
<comment type="subcellular location">
    <subcellularLocation>
        <location evidence="12">Cell membrane</location>
        <topology evidence="12">Multi-pass membrane protein</topology>
    </subcellularLocation>
    <subcellularLocation>
        <location evidence="12">Bacterial flagellum basal body</location>
    </subcellularLocation>
</comment>
<feature type="transmembrane region" description="Helical" evidence="12">
    <location>
        <begin position="244"/>
        <end position="261"/>
    </location>
</feature>
<evidence type="ECO:0000256" key="10">
    <source>
        <dbReference type="ARBA" id="ARBA00023143"/>
    </source>
</evidence>
<feature type="transmembrane region" description="Helical" evidence="12">
    <location>
        <begin position="64"/>
        <end position="95"/>
    </location>
</feature>
<keyword evidence="6 12" id="KW-1005">Bacterial flagellum biogenesis</keyword>
<evidence type="ECO:0000256" key="12">
    <source>
        <dbReference type="RuleBase" id="RU362069"/>
    </source>
</evidence>
<dbReference type="PRINTS" id="PR01302">
    <property type="entry name" value="TYPE3IMPPROT"/>
</dbReference>
<dbReference type="AlphaFoldDB" id="A0A1M4VJU2"/>
<comment type="function">
    <text evidence="12">Plays a role in the flagellum-specific transport system.</text>
</comment>
<proteinExistence type="inferred from homology"/>
<evidence type="ECO:0000256" key="3">
    <source>
        <dbReference type="ARBA" id="ARBA00022448"/>
    </source>
</evidence>
<name>A0A1M4VJU2_9FIRM</name>
<dbReference type="InterPro" id="IPR005837">
    <property type="entry name" value="FliP"/>
</dbReference>